<evidence type="ECO:0000256" key="1">
    <source>
        <dbReference type="ARBA" id="ARBA00001933"/>
    </source>
</evidence>
<evidence type="ECO:0000313" key="7">
    <source>
        <dbReference type="EMBL" id="MBJ8339249.1"/>
    </source>
</evidence>
<evidence type="ECO:0000259" key="6">
    <source>
        <dbReference type="Pfam" id="PF00155"/>
    </source>
</evidence>
<proteinExistence type="inferred from homology"/>
<reference evidence="7" key="1">
    <citation type="submission" date="2020-12" db="EMBL/GenBank/DDBJ databases">
        <title>Antrihabitans popcorni sp. nov. and Antrihabitans auranticaus sp. nov., isolated from a larva cave.</title>
        <authorList>
            <person name="Lee S.D."/>
            <person name="Kim I.S."/>
        </authorList>
    </citation>
    <scope>NUCLEOTIDE SEQUENCE</scope>
    <source>
        <strain evidence="7">YC3-6</strain>
    </source>
</reference>
<dbReference type="InterPro" id="IPR015424">
    <property type="entry name" value="PyrdxlP-dep_Trfase"/>
</dbReference>
<dbReference type="SUPFAM" id="SSF53383">
    <property type="entry name" value="PLP-dependent transferases"/>
    <property type="match status" value="1"/>
</dbReference>
<dbReference type="AlphaFoldDB" id="A0A934NPX2"/>
<dbReference type="PROSITE" id="PS00599">
    <property type="entry name" value="AA_TRANSFER_CLASS_2"/>
    <property type="match status" value="1"/>
</dbReference>
<dbReference type="InterPro" id="IPR001917">
    <property type="entry name" value="Aminotrans_II_pyridoxalP_BS"/>
</dbReference>
<dbReference type="PANTHER" id="PTHR43643:SF3">
    <property type="entry name" value="HISTIDINOL-PHOSPHATE AMINOTRANSFERASE"/>
    <property type="match status" value="1"/>
</dbReference>
<comment type="similarity">
    <text evidence="5">Belongs to the class-II pyridoxal-phosphate-dependent aminotransferase family.</text>
</comment>
<comment type="cofactor">
    <cofactor evidence="1 5">
        <name>pyridoxal 5'-phosphate</name>
        <dbReference type="ChEBI" id="CHEBI:597326"/>
    </cofactor>
</comment>
<dbReference type="EMBL" id="JAEMNV010000003">
    <property type="protein sequence ID" value="MBJ8339249.1"/>
    <property type="molecule type" value="Genomic_DNA"/>
</dbReference>
<dbReference type="Gene3D" id="3.90.1150.10">
    <property type="entry name" value="Aspartate Aminotransferase, domain 1"/>
    <property type="match status" value="1"/>
</dbReference>
<dbReference type="GO" id="GO:0030170">
    <property type="term" value="F:pyridoxal phosphate binding"/>
    <property type="evidence" value="ECO:0007669"/>
    <property type="project" value="InterPro"/>
</dbReference>
<keyword evidence="8" id="KW-1185">Reference proteome</keyword>
<name>A0A934NPX2_9NOCA</name>
<dbReference type="Pfam" id="PF00155">
    <property type="entry name" value="Aminotran_1_2"/>
    <property type="match status" value="1"/>
</dbReference>
<dbReference type="InterPro" id="IPR015421">
    <property type="entry name" value="PyrdxlP-dep_Trfase_major"/>
</dbReference>
<evidence type="ECO:0000256" key="4">
    <source>
        <dbReference type="ARBA" id="ARBA00022898"/>
    </source>
</evidence>
<keyword evidence="3" id="KW-0808">Transferase</keyword>
<keyword evidence="2 7" id="KW-0032">Aminotransferase</keyword>
<dbReference type="InterPro" id="IPR015422">
    <property type="entry name" value="PyrdxlP-dep_Trfase_small"/>
</dbReference>
<feature type="domain" description="Aminotransferase class I/classII large" evidence="6">
    <location>
        <begin position="21"/>
        <end position="299"/>
    </location>
</feature>
<gene>
    <name evidence="7" type="ORF">JGU71_10145</name>
</gene>
<dbReference type="RefSeq" id="WP_199704541.1">
    <property type="nucleotide sequence ID" value="NZ_JAEMNV010000003.1"/>
</dbReference>
<dbReference type="Proteomes" id="UP000655868">
    <property type="component" value="Unassembled WGS sequence"/>
</dbReference>
<evidence type="ECO:0000256" key="2">
    <source>
        <dbReference type="ARBA" id="ARBA00022576"/>
    </source>
</evidence>
<dbReference type="CDD" id="cd00609">
    <property type="entry name" value="AAT_like"/>
    <property type="match status" value="1"/>
</dbReference>
<comment type="caution">
    <text evidence="7">The sequence shown here is derived from an EMBL/GenBank/DDBJ whole genome shotgun (WGS) entry which is preliminary data.</text>
</comment>
<keyword evidence="4 5" id="KW-0663">Pyridoxal phosphate</keyword>
<dbReference type="Gene3D" id="3.40.640.10">
    <property type="entry name" value="Type I PLP-dependent aspartate aminotransferase-like (Major domain)"/>
    <property type="match status" value="1"/>
</dbReference>
<sequence>MLEPTIPFDPSQFALTGRNFELGLSENPFPPLPSVLDALTSVMAQANKYPEFLPERLPRVIANRVGVAPDQVVVGSGATGVAMQIMQSVMTTGDRIVFALPNFDGYPIMAGIVGMRATAVPLDSAGRQDLRTMAAAIDRRTSVVVVCRPHNPTGTLVTAAELERFLAAVPKRVTVILDEAYVEFVNAANAVDARALVAKHPNLLVLRTFSKAFGLAGLRIGYAFGSPQLIERVRRWQLPFGVNSAAVAAVTASYAAEHELKARVARITTEREYLRNSLLHLGVRVPRSFANFLFLKGPGIASALEDVGILAKTYADGSARIAVGDPVASRAVLRTLRAAARG</sequence>
<organism evidence="7 8">
    <name type="scientific">Antrihabitans stalagmiti</name>
    <dbReference type="NCBI Taxonomy" id="2799499"/>
    <lineage>
        <taxon>Bacteria</taxon>
        <taxon>Bacillati</taxon>
        <taxon>Actinomycetota</taxon>
        <taxon>Actinomycetes</taxon>
        <taxon>Mycobacteriales</taxon>
        <taxon>Nocardiaceae</taxon>
        <taxon>Antrihabitans</taxon>
    </lineage>
</organism>
<evidence type="ECO:0000256" key="3">
    <source>
        <dbReference type="ARBA" id="ARBA00022679"/>
    </source>
</evidence>
<evidence type="ECO:0000313" key="8">
    <source>
        <dbReference type="Proteomes" id="UP000655868"/>
    </source>
</evidence>
<dbReference type="InterPro" id="IPR004839">
    <property type="entry name" value="Aminotransferase_I/II_large"/>
</dbReference>
<evidence type="ECO:0000256" key="5">
    <source>
        <dbReference type="RuleBase" id="RU003693"/>
    </source>
</evidence>
<dbReference type="InterPro" id="IPR050106">
    <property type="entry name" value="HistidinolP_aminotransfase"/>
</dbReference>
<dbReference type="PANTHER" id="PTHR43643">
    <property type="entry name" value="HISTIDINOL-PHOSPHATE AMINOTRANSFERASE 2"/>
    <property type="match status" value="1"/>
</dbReference>
<protein>
    <submittedName>
        <fullName evidence="7">Aminotransferase class I/II-fold pyridoxal phosphate-dependent enzyme</fullName>
    </submittedName>
</protein>
<accession>A0A934NPX2</accession>
<dbReference type="GO" id="GO:0008483">
    <property type="term" value="F:transaminase activity"/>
    <property type="evidence" value="ECO:0007669"/>
    <property type="project" value="UniProtKB-KW"/>
</dbReference>